<sequence length="512" mass="55168">MANLPGMPDDHAEAVDGGLRTAPASTRRPLPAWLPRLAPGVVPAVLMLGLGLVGAGRPTLSWDEASTADIARRSPEQIWDLLHHVDAVFGPYYFLVHAWTRLAGASETDLRLPSIVAMAAAVGLAGELGRRLFTPLIGLLSGLLLCIVPNSSRYAAEARPYAFTCLLSVLALLLLLRALERPRRWRWIGYGVAVVLLGASHLIALATLAAHAAVVAAHRRQGRSPRAWVVTLGVSVVVLLPVAWLGTRQRGEQLAWVDPLAPDTFLQAPGEIVGAANTAWLLIGLAVLARWRPVERVRQVAVFALAPPLAVAVASLVWVPLWVARYLLVVLAPAAILAAVAVVGTAGQALRHGRRGAILRVVGIVALLAVTAYPAHGRVRATTAKKGPDYRGIAAFVVRHQDPGDVIVYEAESRAMRAGMEYYLRRYPSRPPDVLESRPAAEVGRLRAEEYPDAAAHVASASRVWLVVGGHPADPATGQPALQGLLRERYERADIWRRSEATLVLYRIRPID</sequence>
<dbReference type="GO" id="GO:0005886">
    <property type="term" value="C:plasma membrane"/>
    <property type="evidence" value="ECO:0007669"/>
    <property type="project" value="UniProtKB-SubCell"/>
</dbReference>
<dbReference type="GO" id="GO:0016763">
    <property type="term" value="F:pentosyltransferase activity"/>
    <property type="evidence" value="ECO:0007669"/>
    <property type="project" value="TreeGrafter"/>
</dbReference>
<keyword evidence="2" id="KW-1003">Cell membrane</keyword>
<feature type="transmembrane region" description="Helical" evidence="9">
    <location>
        <begin position="227"/>
        <end position="246"/>
    </location>
</feature>
<feature type="transmembrane region" description="Helical" evidence="9">
    <location>
        <begin position="191"/>
        <end position="215"/>
    </location>
</feature>
<protein>
    <submittedName>
        <fullName evidence="11">Mannosyltransferase</fullName>
    </submittedName>
</protein>
<dbReference type="GO" id="GO:0009103">
    <property type="term" value="P:lipopolysaccharide biosynthetic process"/>
    <property type="evidence" value="ECO:0007669"/>
    <property type="project" value="UniProtKB-ARBA"/>
</dbReference>
<dbReference type="EMBL" id="RJKL01000001">
    <property type="protein sequence ID" value="ROP27899.1"/>
    <property type="molecule type" value="Genomic_DNA"/>
</dbReference>
<keyword evidence="5 9" id="KW-0812">Transmembrane</keyword>
<evidence type="ECO:0000256" key="9">
    <source>
        <dbReference type="SAM" id="Phobius"/>
    </source>
</evidence>
<evidence type="ECO:0000259" key="10">
    <source>
        <dbReference type="Pfam" id="PF13231"/>
    </source>
</evidence>
<feature type="domain" description="Glycosyltransferase RgtA/B/C/D-like" evidence="10">
    <location>
        <begin position="93"/>
        <end position="243"/>
    </location>
</feature>
<evidence type="ECO:0000256" key="7">
    <source>
        <dbReference type="ARBA" id="ARBA00023136"/>
    </source>
</evidence>
<evidence type="ECO:0000256" key="5">
    <source>
        <dbReference type="ARBA" id="ARBA00022692"/>
    </source>
</evidence>
<evidence type="ECO:0000256" key="1">
    <source>
        <dbReference type="ARBA" id="ARBA00004651"/>
    </source>
</evidence>
<dbReference type="AlphaFoldDB" id="A0A3N1GCA1"/>
<feature type="transmembrane region" description="Helical" evidence="9">
    <location>
        <begin position="357"/>
        <end position="375"/>
    </location>
</feature>
<reference evidence="11 12" key="1">
    <citation type="submission" date="2018-11" db="EMBL/GenBank/DDBJ databases">
        <title>Sequencing the genomes of 1000 actinobacteria strains.</title>
        <authorList>
            <person name="Klenk H.-P."/>
        </authorList>
    </citation>
    <scope>NUCLEOTIDE SEQUENCE [LARGE SCALE GENOMIC DNA]</scope>
    <source>
        <strain evidence="11 12">DSM 43634</strain>
    </source>
</reference>
<evidence type="ECO:0000256" key="2">
    <source>
        <dbReference type="ARBA" id="ARBA00022475"/>
    </source>
</evidence>
<keyword evidence="6 9" id="KW-1133">Transmembrane helix</keyword>
<dbReference type="PANTHER" id="PTHR33908:SF3">
    <property type="entry name" value="UNDECAPRENYL PHOSPHATE-ALPHA-4-AMINO-4-DEOXY-L-ARABINOSE ARABINOSYL TRANSFERASE"/>
    <property type="match status" value="1"/>
</dbReference>
<keyword evidence="4 11" id="KW-0808">Transferase</keyword>
<dbReference type="InterPro" id="IPR050297">
    <property type="entry name" value="LipidA_mod_glycosyltrf_83"/>
</dbReference>
<accession>A0A3N1GCA1</accession>
<dbReference type="Proteomes" id="UP000271683">
    <property type="component" value="Unassembled WGS sequence"/>
</dbReference>
<organism evidence="11 12">
    <name type="scientific">Couchioplanes caeruleus</name>
    <dbReference type="NCBI Taxonomy" id="56438"/>
    <lineage>
        <taxon>Bacteria</taxon>
        <taxon>Bacillati</taxon>
        <taxon>Actinomycetota</taxon>
        <taxon>Actinomycetes</taxon>
        <taxon>Micromonosporales</taxon>
        <taxon>Micromonosporaceae</taxon>
        <taxon>Couchioplanes</taxon>
    </lineage>
</organism>
<feature type="transmembrane region" description="Helical" evidence="9">
    <location>
        <begin position="132"/>
        <end position="149"/>
    </location>
</feature>
<feature type="transmembrane region" description="Helical" evidence="9">
    <location>
        <begin position="161"/>
        <end position="179"/>
    </location>
</feature>
<dbReference type="InterPro" id="IPR038731">
    <property type="entry name" value="RgtA/B/C-like"/>
</dbReference>
<gene>
    <name evidence="11" type="ORF">EDD30_0598</name>
</gene>
<evidence type="ECO:0000256" key="4">
    <source>
        <dbReference type="ARBA" id="ARBA00022679"/>
    </source>
</evidence>
<feature type="region of interest" description="Disordered" evidence="8">
    <location>
        <begin position="1"/>
        <end position="23"/>
    </location>
</feature>
<feature type="transmembrane region" description="Helical" evidence="9">
    <location>
        <begin position="266"/>
        <end position="288"/>
    </location>
</feature>
<dbReference type="PANTHER" id="PTHR33908">
    <property type="entry name" value="MANNOSYLTRANSFERASE YKCB-RELATED"/>
    <property type="match status" value="1"/>
</dbReference>
<comment type="caution">
    <text evidence="11">The sequence shown here is derived from an EMBL/GenBank/DDBJ whole genome shotgun (WGS) entry which is preliminary data.</text>
</comment>
<evidence type="ECO:0000256" key="8">
    <source>
        <dbReference type="SAM" id="MobiDB-lite"/>
    </source>
</evidence>
<feature type="transmembrane region" description="Helical" evidence="9">
    <location>
        <begin position="300"/>
        <end position="320"/>
    </location>
</feature>
<dbReference type="GO" id="GO:0010041">
    <property type="term" value="P:response to iron(III) ion"/>
    <property type="evidence" value="ECO:0007669"/>
    <property type="project" value="TreeGrafter"/>
</dbReference>
<evidence type="ECO:0000313" key="12">
    <source>
        <dbReference type="Proteomes" id="UP000271683"/>
    </source>
</evidence>
<feature type="transmembrane region" description="Helical" evidence="9">
    <location>
        <begin position="326"/>
        <end position="345"/>
    </location>
</feature>
<keyword evidence="3 11" id="KW-0328">Glycosyltransferase</keyword>
<dbReference type="Pfam" id="PF13231">
    <property type="entry name" value="PMT_2"/>
    <property type="match status" value="1"/>
</dbReference>
<comment type="subcellular location">
    <subcellularLocation>
        <location evidence="1">Cell membrane</location>
        <topology evidence="1">Multi-pass membrane protein</topology>
    </subcellularLocation>
</comment>
<keyword evidence="7 9" id="KW-0472">Membrane</keyword>
<evidence type="ECO:0000256" key="3">
    <source>
        <dbReference type="ARBA" id="ARBA00022676"/>
    </source>
</evidence>
<evidence type="ECO:0000313" key="11">
    <source>
        <dbReference type="EMBL" id="ROP27899.1"/>
    </source>
</evidence>
<proteinExistence type="predicted"/>
<name>A0A3N1GCA1_9ACTN</name>
<evidence type="ECO:0000256" key="6">
    <source>
        <dbReference type="ARBA" id="ARBA00022989"/>
    </source>
</evidence>